<dbReference type="SUPFAM" id="SSF51905">
    <property type="entry name" value="FAD/NAD(P)-binding domain"/>
    <property type="match status" value="2"/>
</dbReference>
<comment type="cofactor">
    <cofactor evidence="6">
        <name>FAD</name>
        <dbReference type="ChEBI" id="CHEBI:57692"/>
    </cofactor>
</comment>
<keyword evidence="4" id="KW-0521">NADP</keyword>
<dbReference type="InterPro" id="IPR020946">
    <property type="entry name" value="Flavin_mOase-like"/>
</dbReference>
<dbReference type="Gene3D" id="3.50.50.60">
    <property type="entry name" value="FAD/NAD(P)-binding domain"/>
    <property type="match status" value="2"/>
</dbReference>
<protein>
    <recommendedName>
        <fullName evidence="6">Flavin-containing monooxygenase</fullName>
        <ecNumber evidence="6">1.-.-.-</ecNumber>
    </recommendedName>
</protein>
<dbReference type="EC" id="1.-.-.-" evidence="6"/>
<comment type="similarity">
    <text evidence="1 6">Belongs to the FMO family.</text>
</comment>
<dbReference type="PROSITE" id="PS51257">
    <property type="entry name" value="PROKAR_LIPOPROTEIN"/>
    <property type="match status" value="1"/>
</dbReference>
<sequence length="512" mass="58745">MERKVAIVGAGIAGLIACKYFLSKGYKPIVFESKSRLGGVWCKTIETTKLQTVKQFYEFMDFPWPESEETYPNHEEVLAYIESYAQHFDLIRHIAFDTEVVSIDYQGVDEEEIMAWGMWGGTGEVFSNKGKWNLKVENTRTRSSEVHQVDFVILALGLVRDVPYVPEFPTGKGPEVFQGDTIHAQDYADMDYDKARNFIRGKRVAVVGFGKFAVDITAECAAVNGKDRPCTLLFRRKHWFMPETKNWRNLLGYLYTSRFAELLADRPGRGCLHTLLATTLSPLRWLFSFLSESYLKWKFPYKKYGLVPKYHLSEAVTTCKVNIVPEGFFDRVDDGSIKLQKAEEFSFCKEGILVKREPEPVEVDLVIFATGYRGERKVQDIFVSKTFRNLLTGPDSKIAPLYRQCIHPRIPQLAIVGLAGSFSMLFSSEMMCKWVVELLDGTFKLPSVPEMEKCTKEWSEYTKRHGGKTCLPAIHIWYSDQLFKDMGLNPRRKNGFLAELFEPYSPSDYKLS</sequence>
<dbReference type="AlphaFoldDB" id="A0A7N0UX91"/>
<dbReference type="Pfam" id="PF00743">
    <property type="entry name" value="FMO-like"/>
    <property type="match status" value="1"/>
</dbReference>
<evidence type="ECO:0000313" key="8">
    <source>
        <dbReference type="Proteomes" id="UP000594263"/>
    </source>
</evidence>
<evidence type="ECO:0000256" key="1">
    <source>
        <dbReference type="ARBA" id="ARBA00009183"/>
    </source>
</evidence>
<keyword evidence="8" id="KW-1185">Reference proteome</keyword>
<reference evidence="7" key="1">
    <citation type="submission" date="2021-01" db="UniProtKB">
        <authorList>
            <consortium name="EnsemblPlants"/>
        </authorList>
    </citation>
    <scope>IDENTIFICATION</scope>
</reference>
<accession>A0A7N0UX91</accession>
<dbReference type="InterPro" id="IPR036188">
    <property type="entry name" value="FAD/NAD-bd_sf"/>
</dbReference>
<dbReference type="EnsemblPlants" id="Kaladp0092s0071.1.v1.1">
    <property type="protein sequence ID" value="Kaladp0092s0071.1.v1.1"/>
    <property type="gene ID" value="Kaladp0092s0071.v1.1"/>
</dbReference>
<keyword evidence="2 6" id="KW-0285">Flavoprotein</keyword>
<evidence type="ECO:0000256" key="6">
    <source>
        <dbReference type="RuleBase" id="RU361177"/>
    </source>
</evidence>
<keyword evidence="6" id="KW-0503">Monooxygenase</keyword>
<dbReference type="GO" id="GO:0004499">
    <property type="term" value="F:N,N-dimethylaniline monooxygenase activity"/>
    <property type="evidence" value="ECO:0007669"/>
    <property type="project" value="InterPro"/>
</dbReference>
<evidence type="ECO:0000256" key="2">
    <source>
        <dbReference type="ARBA" id="ARBA00022630"/>
    </source>
</evidence>
<dbReference type="InterPro" id="IPR000960">
    <property type="entry name" value="Flavin_mOase"/>
</dbReference>
<keyword evidence="5 6" id="KW-0560">Oxidoreductase</keyword>
<dbReference type="GO" id="GO:0050660">
    <property type="term" value="F:flavin adenine dinucleotide binding"/>
    <property type="evidence" value="ECO:0007669"/>
    <property type="project" value="InterPro"/>
</dbReference>
<evidence type="ECO:0000256" key="4">
    <source>
        <dbReference type="ARBA" id="ARBA00022857"/>
    </source>
</evidence>
<proteinExistence type="inferred from homology"/>
<organism evidence="7 8">
    <name type="scientific">Kalanchoe fedtschenkoi</name>
    <name type="common">Lavender scallops</name>
    <name type="synonym">South American air plant</name>
    <dbReference type="NCBI Taxonomy" id="63787"/>
    <lineage>
        <taxon>Eukaryota</taxon>
        <taxon>Viridiplantae</taxon>
        <taxon>Streptophyta</taxon>
        <taxon>Embryophyta</taxon>
        <taxon>Tracheophyta</taxon>
        <taxon>Spermatophyta</taxon>
        <taxon>Magnoliopsida</taxon>
        <taxon>eudicotyledons</taxon>
        <taxon>Gunneridae</taxon>
        <taxon>Pentapetalae</taxon>
        <taxon>Saxifragales</taxon>
        <taxon>Crassulaceae</taxon>
        <taxon>Kalanchoe</taxon>
    </lineage>
</organism>
<evidence type="ECO:0000256" key="5">
    <source>
        <dbReference type="ARBA" id="ARBA00023002"/>
    </source>
</evidence>
<name>A0A7N0UX91_KALFE</name>
<dbReference type="PANTHER" id="PTHR23023">
    <property type="entry name" value="DIMETHYLANILINE MONOOXYGENASE"/>
    <property type="match status" value="1"/>
</dbReference>
<dbReference type="FunFam" id="3.50.50.60:FF:000403">
    <property type="entry name" value="Flavin-containing monooxygenase"/>
    <property type="match status" value="1"/>
</dbReference>
<keyword evidence="3 6" id="KW-0274">FAD</keyword>
<dbReference type="OMA" id="FHTIIVG"/>
<evidence type="ECO:0000256" key="3">
    <source>
        <dbReference type="ARBA" id="ARBA00022827"/>
    </source>
</evidence>
<dbReference type="PIRSF" id="PIRSF000332">
    <property type="entry name" value="FMO"/>
    <property type="match status" value="1"/>
</dbReference>
<dbReference type="GO" id="GO:0050661">
    <property type="term" value="F:NADP binding"/>
    <property type="evidence" value="ECO:0007669"/>
    <property type="project" value="InterPro"/>
</dbReference>
<dbReference type="InterPro" id="IPR050346">
    <property type="entry name" value="FMO-like"/>
</dbReference>
<dbReference type="Gramene" id="Kaladp0092s0071.1.v1.1">
    <property type="protein sequence ID" value="Kaladp0092s0071.1.v1.1"/>
    <property type="gene ID" value="Kaladp0092s0071.v1.1"/>
</dbReference>
<evidence type="ECO:0000313" key="7">
    <source>
        <dbReference type="EnsemblPlants" id="Kaladp0092s0071.1.v1.1"/>
    </source>
</evidence>
<dbReference type="Proteomes" id="UP000594263">
    <property type="component" value="Unplaced"/>
</dbReference>